<evidence type="ECO:0000256" key="8">
    <source>
        <dbReference type="RuleBase" id="RU004453"/>
    </source>
</evidence>
<dbReference type="InterPro" id="IPR001223">
    <property type="entry name" value="Glyco_hydro18_cat"/>
</dbReference>
<sequence length="482" mass="52805">MIRSRNLHDASQRNVHQCMPQFTIQHLTRRDTYKYLFNSTLFGRTRNARGASRPNLSFKPPYDKTFVLDLIDTAVTIMTRLLATLATFIRVLSAAVVLSCLVLSSPVLAGKTLGYYMSWASDPSTINWTNLDIVFFAFAIPSGNSVVLNDPPYDGPRLQALFQGARQRGKKVVLSVGGWNNGGFSEQVQSQNSAAFIQSIKSIINQYGLDGIDIDWEYPNSPGVGHTYSPQDTANLQAFLPLLRTALGSKKIISMAVPQKPWLDANSQPSTNLTQAARALSFVFIMNYDVAWHVVGSNAPYANKCGMDYIGAVESIQLWRNAGFTSSKIALGVPFYGYNHATTLSKISRKASSSRSGTLAHSHSHVRSRSSEPAQQEKRATAYTDMQPINFNQLIADGSLVLNQTSGKWVGGGGYRRSWDSCSSTPFLTKSGSLVSYDDPHSIQLKGKLAATKKLYGAGTWAIQMDYQGQLMAALRAGLNSA</sequence>
<keyword evidence="4" id="KW-0119">Carbohydrate metabolism</keyword>
<accession>A0A177V719</accession>
<dbReference type="GO" id="GO:0008061">
    <property type="term" value="F:chitin binding"/>
    <property type="evidence" value="ECO:0007669"/>
    <property type="project" value="InterPro"/>
</dbReference>
<dbReference type="SMART" id="SM00636">
    <property type="entry name" value="Glyco_18"/>
    <property type="match status" value="1"/>
</dbReference>
<keyword evidence="3" id="KW-0146">Chitin degradation</keyword>
<dbReference type="SUPFAM" id="SSF51445">
    <property type="entry name" value="(Trans)glycosidases"/>
    <property type="match status" value="1"/>
</dbReference>
<dbReference type="InterPro" id="IPR011583">
    <property type="entry name" value="Chitinase_II/V-like_cat"/>
</dbReference>
<evidence type="ECO:0000313" key="9">
    <source>
        <dbReference type="EMBL" id="KAE8261974.1"/>
    </source>
</evidence>
<proteinExistence type="inferred from homology"/>
<evidence type="ECO:0000256" key="4">
    <source>
        <dbReference type="ARBA" id="ARBA00023277"/>
    </source>
</evidence>
<dbReference type="PROSITE" id="PS51910">
    <property type="entry name" value="GH18_2"/>
    <property type="match status" value="1"/>
</dbReference>
<evidence type="ECO:0000256" key="3">
    <source>
        <dbReference type="ARBA" id="ARBA00023024"/>
    </source>
</evidence>
<dbReference type="Gene3D" id="3.20.20.80">
    <property type="entry name" value="Glycosidases"/>
    <property type="match status" value="1"/>
</dbReference>
<evidence type="ECO:0000256" key="7">
    <source>
        <dbReference type="RuleBase" id="RU000489"/>
    </source>
</evidence>
<reference evidence="9" key="1">
    <citation type="submission" date="2016-04" db="EMBL/GenBank/DDBJ databases">
        <authorList>
            <person name="Nguyen H.D."/>
            <person name="Kesanakurti P."/>
            <person name="Cullis J."/>
            <person name="Levesque C.A."/>
            <person name="Hambleton S."/>
        </authorList>
    </citation>
    <scope>NUCLEOTIDE SEQUENCE</scope>
    <source>
        <strain evidence="9">DAOMC 238032</strain>
    </source>
</reference>
<dbReference type="Pfam" id="PF00704">
    <property type="entry name" value="Glyco_hydro_18"/>
    <property type="match status" value="1"/>
</dbReference>
<evidence type="ECO:0000313" key="10">
    <source>
        <dbReference type="Proteomes" id="UP000077671"/>
    </source>
</evidence>
<dbReference type="InterPro" id="IPR050314">
    <property type="entry name" value="Glycosyl_Hydrlase_18"/>
</dbReference>
<protein>
    <submittedName>
        <fullName evidence="9">Uncharacterized protein</fullName>
    </submittedName>
</protein>
<reference evidence="9" key="2">
    <citation type="journal article" date="2019" name="IMA Fungus">
        <title>Genome sequencing and comparison of five Tilletia species to identify candidate genes for the detection of regulated species infecting wheat.</title>
        <authorList>
            <person name="Nguyen H.D.T."/>
            <person name="Sultana T."/>
            <person name="Kesanakurti P."/>
            <person name="Hambleton S."/>
        </authorList>
    </citation>
    <scope>NUCLEOTIDE SEQUENCE</scope>
    <source>
        <strain evidence="9">DAOMC 238032</strain>
    </source>
</reference>
<comment type="catalytic activity">
    <reaction evidence="1">
        <text>Random endo-hydrolysis of N-acetyl-beta-D-glucosaminide (1-&gt;4)-beta-linkages in chitin and chitodextrins.</text>
        <dbReference type="EC" id="3.2.1.14"/>
    </reaction>
</comment>
<keyword evidence="2 7" id="KW-0378">Hydrolase</keyword>
<dbReference type="AlphaFoldDB" id="A0A177V719"/>
<comment type="caution">
    <text evidence="9">The sequence shown here is derived from an EMBL/GenBank/DDBJ whole genome shotgun (WGS) entry which is preliminary data.</text>
</comment>
<dbReference type="PROSITE" id="PS01095">
    <property type="entry name" value="GH18_1"/>
    <property type="match status" value="1"/>
</dbReference>
<name>A0A177V719_9BASI</name>
<dbReference type="GO" id="GO:0006032">
    <property type="term" value="P:chitin catabolic process"/>
    <property type="evidence" value="ECO:0007669"/>
    <property type="project" value="UniProtKB-KW"/>
</dbReference>
<dbReference type="EMBL" id="LWDD02000295">
    <property type="protein sequence ID" value="KAE8261974.1"/>
    <property type="molecule type" value="Genomic_DNA"/>
</dbReference>
<dbReference type="GO" id="GO:0008843">
    <property type="term" value="F:endochitinase activity"/>
    <property type="evidence" value="ECO:0007669"/>
    <property type="project" value="UniProtKB-EC"/>
</dbReference>
<keyword evidence="6" id="KW-0624">Polysaccharide degradation</keyword>
<dbReference type="PANTHER" id="PTHR11177:SF392">
    <property type="entry name" value="HAP41P"/>
    <property type="match status" value="1"/>
</dbReference>
<dbReference type="InterPro" id="IPR001579">
    <property type="entry name" value="Glyco_hydro_18_chit_AS"/>
</dbReference>
<evidence type="ECO:0000256" key="5">
    <source>
        <dbReference type="ARBA" id="ARBA00023295"/>
    </source>
</evidence>
<dbReference type="GO" id="GO:0005576">
    <property type="term" value="C:extracellular region"/>
    <property type="evidence" value="ECO:0007669"/>
    <property type="project" value="TreeGrafter"/>
</dbReference>
<comment type="similarity">
    <text evidence="8">Belongs to the glycosyl hydrolase 18 family.</text>
</comment>
<dbReference type="InterPro" id="IPR017853">
    <property type="entry name" value="GH"/>
</dbReference>
<organism evidence="9 10">
    <name type="scientific">Tilletia caries</name>
    <name type="common">wheat bunt fungus</name>
    <dbReference type="NCBI Taxonomy" id="13290"/>
    <lineage>
        <taxon>Eukaryota</taxon>
        <taxon>Fungi</taxon>
        <taxon>Dikarya</taxon>
        <taxon>Basidiomycota</taxon>
        <taxon>Ustilaginomycotina</taxon>
        <taxon>Exobasidiomycetes</taxon>
        <taxon>Tilletiales</taxon>
        <taxon>Tilletiaceae</taxon>
        <taxon>Tilletia</taxon>
    </lineage>
</organism>
<dbReference type="GO" id="GO:0000272">
    <property type="term" value="P:polysaccharide catabolic process"/>
    <property type="evidence" value="ECO:0007669"/>
    <property type="project" value="UniProtKB-KW"/>
</dbReference>
<dbReference type="PANTHER" id="PTHR11177">
    <property type="entry name" value="CHITINASE"/>
    <property type="match status" value="1"/>
</dbReference>
<evidence type="ECO:0000256" key="2">
    <source>
        <dbReference type="ARBA" id="ARBA00022801"/>
    </source>
</evidence>
<dbReference type="Proteomes" id="UP000077671">
    <property type="component" value="Unassembled WGS sequence"/>
</dbReference>
<gene>
    <name evidence="9" type="ORF">A4X03_0g2817</name>
</gene>
<evidence type="ECO:0000256" key="6">
    <source>
        <dbReference type="ARBA" id="ARBA00023326"/>
    </source>
</evidence>
<keyword evidence="5 7" id="KW-0326">Glycosidase</keyword>
<evidence type="ECO:0000256" key="1">
    <source>
        <dbReference type="ARBA" id="ARBA00000822"/>
    </source>
</evidence>